<name>A0ABM6RGP8_9RHOB</name>
<organism evidence="1 2">
    <name type="scientific">Phaeobacter inhibens</name>
    <dbReference type="NCBI Taxonomy" id="221822"/>
    <lineage>
        <taxon>Bacteria</taxon>
        <taxon>Pseudomonadati</taxon>
        <taxon>Pseudomonadota</taxon>
        <taxon>Alphaproteobacteria</taxon>
        <taxon>Rhodobacterales</taxon>
        <taxon>Roseobacteraceae</taxon>
        <taxon>Phaeobacter</taxon>
    </lineage>
</organism>
<dbReference type="EMBL" id="CP010705">
    <property type="protein sequence ID" value="AUQ95634.1"/>
    <property type="molecule type" value="Genomic_DNA"/>
</dbReference>
<reference evidence="1 2" key="2">
    <citation type="journal article" date="2017" name="Int. J. Syst. Evol. Microbiol.">
        <title>Adaptation of Surface-Associated Bacteria to the Open Ocean: A Genomically Distinct Subpopulation of Phaeobacter gallaeciensis Colonizes Pacific Mesozooplankton.</title>
        <authorList>
            <person name="Freese H.M."/>
            <person name="Methner A."/>
            <person name="Overmann J."/>
        </authorList>
    </citation>
    <scope>NUCLEOTIDE SEQUENCE [LARGE SCALE GENOMIC DNA]</scope>
    <source>
        <strain evidence="1 2">P66</strain>
    </source>
</reference>
<reference evidence="1 2" key="1">
    <citation type="journal article" date="2017" name="Genome Biol. Evol.">
        <title>Trajectories and Drivers of Genome Evolution in Surface-Associated Marine Phaeobacter.</title>
        <authorList>
            <person name="Freese H.M."/>
            <person name="Sikorski J."/>
            <person name="Bunk B."/>
            <person name="Scheuner C."/>
            <person name="Meier-Kolthoff J.P."/>
            <person name="Sproer C."/>
            <person name="Gram L."/>
            <person name="Overmann J."/>
        </authorList>
    </citation>
    <scope>NUCLEOTIDE SEQUENCE [LARGE SCALE GENOMIC DNA]</scope>
    <source>
        <strain evidence="1 2">P66</strain>
    </source>
</reference>
<accession>A0ABM6RGP8</accession>
<sequence>MKSRRGDIGFVPSAERVDFFLKSAFFLFPKDLSCGLCEWYAKSGVAVEHSDRDLEVSDLSVEVSCHDVLVNTFDTVHPLTGRAVRSTVPRGLLSARLRR</sequence>
<proteinExistence type="predicted"/>
<gene>
    <name evidence="1" type="ORF">PhaeoP66_02879</name>
</gene>
<dbReference type="Proteomes" id="UP000236536">
    <property type="component" value="Chromosome"/>
</dbReference>
<evidence type="ECO:0000313" key="1">
    <source>
        <dbReference type="EMBL" id="AUQ95634.1"/>
    </source>
</evidence>
<evidence type="ECO:0000313" key="2">
    <source>
        <dbReference type="Proteomes" id="UP000236536"/>
    </source>
</evidence>
<keyword evidence="2" id="KW-1185">Reference proteome</keyword>
<protein>
    <submittedName>
        <fullName evidence="1">Uncharacterized protein</fullName>
    </submittedName>
</protein>